<evidence type="ECO:0000313" key="3">
    <source>
        <dbReference type="EMBL" id="CAA9349932.1"/>
    </source>
</evidence>
<protein>
    <submittedName>
        <fullName evidence="3">Molybdenum transport ATP-binding protein ModC</fullName>
    </submittedName>
</protein>
<dbReference type="Gene3D" id="3.40.50.300">
    <property type="entry name" value="P-loop containing nucleotide triphosphate hydrolases"/>
    <property type="match status" value="1"/>
</dbReference>
<dbReference type="SUPFAM" id="SSF52540">
    <property type="entry name" value="P-loop containing nucleoside triphosphate hydrolases"/>
    <property type="match status" value="1"/>
</dbReference>
<sequence length="69" mass="7404">MSVVRCEQLRKSFGPVDAVRHFDVTINSGEILVLLGPSGCGKTTVLRMIAGFERPNAGRVAIDDQTMAA</sequence>
<accession>A0A6J4M593</accession>
<dbReference type="InterPro" id="IPR003439">
    <property type="entry name" value="ABC_transporter-like_ATP-bd"/>
</dbReference>
<dbReference type="Pfam" id="PF00005">
    <property type="entry name" value="ABC_tran"/>
    <property type="match status" value="1"/>
</dbReference>
<feature type="non-terminal residue" evidence="3">
    <location>
        <position position="69"/>
    </location>
</feature>
<dbReference type="AlphaFoldDB" id="A0A6J4M593"/>
<dbReference type="PANTHER" id="PTHR42781">
    <property type="entry name" value="SPERMIDINE/PUTRESCINE IMPORT ATP-BINDING PROTEIN POTA"/>
    <property type="match status" value="1"/>
</dbReference>
<proteinExistence type="predicted"/>
<evidence type="ECO:0000256" key="1">
    <source>
        <dbReference type="ARBA" id="ARBA00022448"/>
    </source>
</evidence>
<feature type="domain" description="ABC transporter" evidence="2">
    <location>
        <begin position="20"/>
        <end position="67"/>
    </location>
</feature>
<dbReference type="InterPro" id="IPR050093">
    <property type="entry name" value="ABC_SmlMolc_Importer"/>
</dbReference>
<reference evidence="3" key="1">
    <citation type="submission" date="2020-02" db="EMBL/GenBank/DDBJ databases">
        <authorList>
            <person name="Meier V. D."/>
        </authorList>
    </citation>
    <scope>NUCLEOTIDE SEQUENCE</scope>
    <source>
        <strain evidence="3">AVDCRST_MAG93</strain>
    </source>
</reference>
<evidence type="ECO:0000259" key="2">
    <source>
        <dbReference type="Pfam" id="PF00005"/>
    </source>
</evidence>
<dbReference type="PANTHER" id="PTHR42781:SF4">
    <property type="entry name" value="SPERMIDINE_PUTRESCINE IMPORT ATP-BINDING PROTEIN POTA"/>
    <property type="match status" value="1"/>
</dbReference>
<name>A0A6J4M593_9CHLR</name>
<dbReference type="GO" id="GO:0016887">
    <property type="term" value="F:ATP hydrolysis activity"/>
    <property type="evidence" value="ECO:0007669"/>
    <property type="project" value="InterPro"/>
</dbReference>
<keyword evidence="3" id="KW-0067">ATP-binding</keyword>
<gene>
    <name evidence="3" type="ORF">AVDCRST_MAG93-7064</name>
</gene>
<keyword evidence="1" id="KW-0813">Transport</keyword>
<dbReference type="InterPro" id="IPR027417">
    <property type="entry name" value="P-loop_NTPase"/>
</dbReference>
<organism evidence="3">
    <name type="scientific">uncultured Chloroflexia bacterium</name>
    <dbReference type="NCBI Taxonomy" id="1672391"/>
    <lineage>
        <taxon>Bacteria</taxon>
        <taxon>Bacillati</taxon>
        <taxon>Chloroflexota</taxon>
        <taxon>Chloroflexia</taxon>
        <taxon>environmental samples</taxon>
    </lineage>
</organism>
<dbReference type="GO" id="GO:0005524">
    <property type="term" value="F:ATP binding"/>
    <property type="evidence" value="ECO:0007669"/>
    <property type="project" value="UniProtKB-KW"/>
</dbReference>
<keyword evidence="3" id="KW-0547">Nucleotide-binding</keyword>
<dbReference type="EMBL" id="CADCTR010002385">
    <property type="protein sequence ID" value="CAA9349932.1"/>
    <property type="molecule type" value="Genomic_DNA"/>
</dbReference>